<feature type="active site" evidence="4">
    <location>
        <position position="58"/>
    </location>
</feature>
<comment type="similarity">
    <text evidence="1 5">Belongs to the glutathione peroxidase family.</text>
</comment>
<evidence type="ECO:0000256" key="5">
    <source>
        <dbReference type="RuleBase" id="RU000499"/>
    </source>
</evidence>
<dbReference type="PRINTS" id="PR01011">
    <property type="entry name" value="GLUTPROXDASE"/>
</dbReference>
<keyword evidence="8" id="KW-1185">Reference proteome</keyword>
<dbReference type="InterPro" id="IPR000889">
    <property type="entry name" value="Glutathione_peroxidase"/>
</dbReference>
<feature type="chain" id="PRO_5040107212" description="Glutathione peroxidase" evidence="6">
    <location>
        <begin position="21"/>
        <end position="179"/>
    </location>
</feature>
<evidence type="ECO:0000256" key="6">
    <source>
        <dbReference type="SAM" id="SignalP"/>
    </source>
</evidence>
<dbReference type="EMBL" id="CP097966">
    <property type="protein sequence ID" value="URQ63243.1"/>
    <property type="molecule type" value="Genomic_DNA"/>
</dbReference>
<evidence type="ECO:0000256" key="2">
    <source>
        <dbReference type="ARBA" id="ARBA00022559"/>
    </source>
</evidence>
<dbReference type="GO" id="GO:0034599">
    <property type="term" value="P:cellular response to oxidative stress"/>
    <property type="evidence" value="ECO:0007669"/>
    <property type="project" value="TreeGrafter"/>
</dbReference>
<reference evidence="7" key="1">
    <citation type="submission" date="2022-05" db="EMBL/GenBank/DDBJ databases">
        <title>Single-amplified genomics reveal most streamlined microbe among free-living bacteria.</title>
        <authorList>
            <person name="Roda-Garcia J."/>
            <person name="Haro-Moreno J.M."/>
            <person name="Rodriguez-Valera F."/>
            <person name="Almagro-Moreno S."/>
            <person name="Lopez-Perez M."/>
        </authorList>
    </citation>
    <scope>NUCLEOTIDE SEQUENCE</scope>
    <source>
        <strain evidence="7">TMED112-D2-2</strain>
    </source>
</reference>
<proteinExistence type="inferred from homology"/>
<dbReference type="PANTHER" id="PTHR11592">
    <property type="entry name" value="GLUTATHIONE PEROXIDASE"/>
    <property type="match status" value="1"/>
</dbReference>
<dbReference type="PROSITE" id="PS51355">
    <property type="entry name" value="GLUTATHIONE_PEROXID_3"/>
    <property type="match status" value="1"/>
</dbReference>
<evidence type="ECO:0000256" key="1">
    <source>
        <dbReference type="ARBA" id="ARBA00006926"/>
    </source>
</evidence>
<dbReference type="GO" id="GO:0004601">
    <property type="term" value="F:peroxidase activity"/>
    <property type="evidence" value="ECO:0007669"/>
    <property type="project" value="UniProtKB-KW"/>
</dbReference>
<dbReference type="InterPro" id="IPR029759">
    <property type="entry name" value="GPX_AS"/>
</dbReference>
<dbReference type="AlphaFoldDB" id="A0A9Q8X415"/>
<dbReference type="Proteomes" id="UP001056381">
    <property type="component" value="Chromosome"/>
</dbReference>
<dbReference type="Pfam" id="PF00255">
    <property type="entry name" value="GSHPx"/>
    <property type="match status" value="1"/>
</dbReference>
<dbReference type="InterPro" id="IPR036249">
    <property type="entry name" value="Thioredoxin-like_sf"/>
</dbReference>
<evidence type="ECO:0000256" key="3">
    <source>
        <dbReference type="ARBA" id="ARBA00023002"/>
    </source>
</evidence>
<sequence length="179" mass="20910">MKLKIIGTIFLYLFSNFALSACEGLLDEKVKILNEKKYQNLCEYSGKTILVVNTASKCGFTYQYEELEQLQRRFSKDEFTVLGFPSRNFLYQEFTDEEEVAEFCKSTFDITFPLFSITNVNAVNTHPFFEKLFKITQKRPTWNFHKYLITSKGEVKSFSHRMNPSDPQIVEAIQQSIDS</sequence>
<keyword evidence="3 5" id="KW-0560">Oxidoreductase</keyword>
<dbReference type="PROSITE" id="PS51257">
    <property type="entry name" value="PROKAR_LIPOPROTEIN"/>
    <property type="match status" value="1"/>
</dbReference>
<dbReference type="PANTHER" id="PTHR11592:SF78">
    <property type="entry name" value="GLUTATHIONE PEROXIDASE"/>
    <property type="match status" value="1"/>
</dbReference>
<name>A0A9Q8X415_9GAMM</name>
<dbReference type="Gene3D" id="3.40.30.10">
    <property type="entry name" value="Glutaredoxin"/>
    <property type="match status" value="1"/>
</dbReference>
<dbReference type="PROSITE" id="PS00460">
    <property type="entry name" value="GLUTATHIONE_PEROXID_1"/>
    <property type="match status" value="1"/>
</dbReference>
<dbReference type="PIRSF" id="PIRSF000303">
    <property type="entry name" value="Glutathion_perox"/>
    <property type="match status" value="1"/>
</dbReference>
<dbReference type="SUPFAM" id="SSF52833">
    <property type="entry name" value="Thioredoxin-like"/>
    <property type="match status" value="1"/>
</dbReference>
<evidence type="ECO:0000313" key="7">
    <source>
        <dbReference type="EMBL" id="URQ63243.1"/>
    </source>
</evidence>
<keyword evidence="2 5" id="KW-0575">Peroxidase</keyword>
<feature type="signal peptide" evidence="6">
    <location>
        <begin position="1"/>
        <end position="20"/>
    </location>
</feature>
<organism evidence="7 8">
    <name type="scientific">SAR86 cluster bacterium</name>
    <dbReference type="NCBI Taxonomy" id="2030880"/>
    <lineage>
        <taxon>Bacteria</taxon>
        <taxon>Pseudomonadati</taxon>
        <taxon>Pseudomonadota</taxon>
        <taxon>Gammaproteobacteria</taxon>
        <taxon>SAR86 cluster</taxon>
    </lineage>
</organism>
<accession>A0A9Q8X415</accession>
<gene>
    <name evidence="7" type="ORF">M9B40_00305</name>
</gene>
<evidence type="ECO:0000313" key="8">
    <source>
        <dbReference type="Proteomes" id="UP001056381"/>
    </source>
</evidence>
<keyword evidence="6" id="KW-0732">Signal</keyword>
<protein>
    <recommendedName>
        <fullName evidence="5">Glutathione peroxidase</fullName>
    </recommendedName>
</protein>
<evidence type="ECO:0000256" key="4">
    <source>
        <dbReference type="PIRSR" id="PIRSR000303-1"/>
    </source>
</evidence>
<dbReference type="CDD" id="cd00340">
    <property type="entry name" value="GSH_Peroxidase"/>
    <property type="match status" value="1"/>
</dbReference>